<keyword evidence="2" id="KW-1185">Reference proteome</keyword>
<comment type="caution">
    <text evidence="1">The sequence shown here is derived from an EMBL/GenBank/DDBJ whole genome shotgun (WGS) entry which is preliminary data.</text>
</comment>
<dbReference type="Proteomes" id="UP001060085">
    <property type="component" value="Linkage Group LG08"/>
</dbReference>
<evidence type="ECO:0000313" key="2">
    <source>
        <dbReference type="Proteomes" id="UP001060085"/>
    </source>
</evidence>
<dbReference type="EMBL" id="CM044708">
    <property type="protein sequence ID" value="KAI5649823.1"/>
    <property type="molecule type" value="Genomic_DNA"/>
</dbReference>
<accession>A0ACB9ZS07</accession>
<protein>
    <submittedName>
        <fullName evidence="1">Uncharacterized protein</fullName>
    </submittedName>
</protein>
<organism evidence="1 2">
    <name type="scientific">Catharanthus roseus</name>
    <name type="common">Madagascar periwinkle</name>
    <name type="synonym">Vinca rosea</name>
    <dbReference type="NCBI Taxonomy" id="4058"/>
    <lineage>
        <taxon>Eukaryota</taxon>
        <taxon>Viridiplantae</taxon>
        <taxon>Streptophyta</taxon>
        <taxon>Embryophyta</taxon>
        <taxon>Tracheophyta</taxon>
        <taxon>Spermatophyta</taxon>
        <taxon>Magnoliopsida</taxon>
        <taxon>eudicotyledons</taxon>
        <taxon>Gunneridae</taxon>
        <taxon>Pentapetalae</taxon>
        <taxon>asterids</taxon>
        <taxon>lamiids</taxon>
        <taxon>Gentianales</taxon>
        <taxon>Apocynaceae</taxon>
        <taxon>Rauvolfioideae</taxon>
        <taxon>Vinceae</taxon>
        <taxon>Catharanthinae</taxon>
        <taxon>Catharanthus</taxon>
    </lineage>
</organism>
<name>A0ACB9ZS07_CATRO</name>
<evidence type="ECO:0000313" key="1">
    <source>
        <dbReference type="EMBL" id="KAI5649823.1"/>
    </source>
</evidence>
<gene>
    <name evidence="1" type="ORF">M9H77_35828</name>
</gene>
<proteinExistence type="predicted"/>
<reference evidence="2" key="1">
    <citation type="journal article" date="2023" name="Nat. Plants">
        <title>Single-cell RNA sequencing provides a high-resolution roadmap for understanding the multicellular compartmentation of specialized metabolism.</title>
        <authorList>
            <person name="Sun S."/>
            <person name="Shen X."/>
            <person name="Li Y."/>
            <person name="Li Y."/>
            <person name="Wang S."/>
            <person name="Li R."/>
            <person name="Zhang H."/>
            <person name="Shen G."/>
            <person name="Guo B."/>
            <person name="Wei J."/>
            <person name="Xu J."/>
            <person name="St-Pierre B."/>
            <person name="Chen S."/>
            <person name="Sun C."/>
        </authorList>
    </citation>
    <scope>NUCLEOTIDE SEQUENCE [LARGE SCALE GENOMIC DNA]</scope>
</reference>
<sequence>MPTVYAILLSYREEMLMNLPRVRPIINGRFLPKAMAEEDPYFEIPGVVVVLAVLVHPKKSWNSFSTSDYMYLHRGCYLASSPVEKSTCSIAVPVSTISDRKRELEALRRWELLLGKANKLLIAWIGVGCIQEIELPMDIYYLWKYHGELLTKTIRTTI</sequence>